<dbReference type="Proteomes" id="UP000218543">
    <property type="component" value="Unassembled WGS sequence"/>
</dbReference>
<name>A0A2A2C3Y4_ECOLX</name>
<proteinExistence type="predicted"/>
<evidence type="ECO:0000313" key="2">
    <source>
        <dbReference type="Proteomes" id="UP000218543"/>
    </source>
</evidence>
<comment type="caution">
    <text evidence="1">The sequence shown here is derived from an EMBL/GenBank/DDBJ whole genome shotgun (WGS) entry which is preliminary data.</text>
</comment>
<accession>A0A2A2C3Y4</accession>
<organism evidence="1 2">
    <name type="scientific">Escherichia coli</name>
    <dbReference type="NCBI Taxonomy" id="562"/>
    <lineage>
        <taxon>Bacteria</taxon>
        <taxon>Pseudomonadati</taxon>
        <taxon>Pseudomonadota</taxon>
        <taxon>Gammaproteobacteria</taxon>
        <taxon>Enterobacterales</taxon>
        <taxon>Enterobacteriaceae</taxon>
        <taxon>Escherichia</taxon>
    </lineage>
</organism>
<gene>
    <name evidence="1" type="ORF">BTQ06_22770</name>
</gene>
<dbReference type="GO" id="GO:0016740">
    <property type="term" value="F:transferase activity"/>
    <property type="evidence" value="ECO:0007669"/>
    <property type="project" value="UniProtKB-KW"/>
</dbReference>
<reference evidence="1 2" key="1">
    <citation type="submission" date="2016-12" db="EMBL/GenBank/DDBJ databases">
        <title>Real-Time Genomic Investigation Underlying the Public Health Response to a Shiga Toxin-Producing Escherichia Coli O26:H11 Outbreak in a Nursery.</title>
        <authorList>
            <person name="Ferdous M."/>
            <person name="Moran-Gilad J."/>
            <person name="Rossen J.W."/>
            <person name="Gdalevich M."/>
        </authorList>
    </citation>
    <scope>NUCLEOTIDE SEQUENCE [LARGE SCALE GENOMIC DNA]</scope>
    <source>
        <strain evidence="1 2">STEC 514-2</strain>
    </source>
</reference>
<dbReference type="EMBL" id="MRVZ01000094">
    <property type="protein sequence ID" value="PAU17371.1"/>
    <property type="molecule type" value="Genomic_DNA"/>
</dbReference>
<protein>
    <submittedName>
        <fullName evidence="1">Bacterial transferase hexapeptide family protein</fullName>
    </submittedName>
</protein>
<evidence type="ECO:0000313" key="1">
    <source>
        <dbReference type="EMBL" id="PAU17371.1"/>
    </source>
</evidence>
<sequence>MNRLISDGNIQERDYKKFNLSEVFRGL</sequence>
<dbReference type="AlphaFoldDB" id="A0A2A2C3Y4"/>
<feature type="non-terminal residue" evidence="1">
    <location>
        <position position="1"/>
    </location>
</feature>
<keyword evidence="1" id="KW-0808">Transferase</keyword>